<dbReference type="EMBL" id="KN832877">
    <property type="protein sequence ID" value="KIN00520.1"/>
    <property type="molecule type" value="Genomic_DNA"/>
</dbReference>
<protein>
    <recommendedName>
        <fullName evidence="8">Transcription factor domain-containing protein</fullName>
    </recommendedName>
</protein>
<keyword evidence="7" id="KW-1185">Reference proteome</keyword>
<dbReference type="GO" id="GO:0046872">
    <property type="term" value="F:metal ion binding"/>
    <property type="evidence" value="ECO:0007669"/>
    <property type="project" value="UniProtKB-KW"/>
</dbReference>
<proteinExistence type="predicted"/>
<evidence type="ECO:0008006" key="8">
    <source>
        <dbReference type="Google" id="ProtNLM"/>
    </source>
</evidence>
<keyword evidence="3" id="KW-0805">Transcription regulation</keyword>
<name>A0A0C3HBB3_OIDMZ</name>
<evidence type="ECO:0000313" key="6">
    <source>
        <dbReference type="EMBL" id="KIN00520.1"/>
    </source>
</evidence>
<keyword evidence="5" id="KW-0539">Nucleus</keyword>
<dbReference type="InParanoid" id="A0A0C3HBB3"/>
<keyword evidence="1" id="KW-0479">Metal-binding</keyword>
<accession>A0A0C3HBB3</accession>
<evidence type="ECO:0000256" key="2">
    <source>
        <dbReference type="ARBA" id="ARBA00022833"/>
    </source>
</evidence>
<evidence type="ECO:0000256" key="1">
    <source>
        <dbReference type="ARBA" id="ARBA00022723"/>
    </source>
</evidence>
<dbReference type="Proteomes" id="UP000054321">
    <property type="component" value="Unassembled WGS sequence"/>
</dbReference>
<reference evidence="7" key="2">
    <citation type="submission" date="2015-01" db="EMBL/GenBank/DDBJ databases">
        <title>Evolutionary Origins and Diversification of the Mycorrhizal Mutualists.</title>
        <authorList>
            <consortium name="DOE Joint Genome Institute"/>
            <consortium name="Mycorrhizal Genomics Consortium"/>
            <person name="Kohler A."/>
            <person name="Kuo A."/>
            <person name="Nagy L.G."/>
            <person name="Floudas D."/>
            <person name="Copeland A."/>
            <person name="Barry K.W."/>
            <person name="Cichocki N."/>
            <person name="Veneault-Fourrey C."/>
            <person name="LaButti K."/>
            <person name="Lindquist E.A."/>
            <person name="Lipzen A."/>
            <person name="Lundell T."/>
            <person name="Morin E."/>
            <person name="Murat C."/>
            <person name="Riley R."/>
            <person name="Ohm R."/>
            <person name="Sun H."/>
            <person name="Tunlid A."/>
            <person name="Henrissat B."/>
            <person name="Grigoriev I.V."/>
            <person name="Hibbett D.S."/>
            <person name="Martin F."/>
        </authorList>
    </citation>
    <scope>NUCLEOTIDE SEQUENCE [LARGE SCALE GENOMIC DNA]</scope>
    <source>
        <strain evidence="7">Zn</strain>
    </source>
</reference>
<dbReference type="HOGENOM" id="CLU_052856_0_0_1"/>
<evidence type="ECO:0000256" key="3">
    <source>
        <dbReference type="ARBA" id="ARBA00023015"/>
    </source>
</evidence>
<dbReference type="AlphaFoldDB" id="A0A0C3HBB3"/>
<evidence type="ECO:0000313" key="7">
    <source>
        <dbReference type="Proteomes" id="UP000054321"/>
    </source>
</evidence>
<evidence type="ECO:0000256" key="5">
    <source>
        <dbReference type="ARBA" id="ARBA00023242"/>
    </source>
</evidence>
<dbReference type="OrthoDB" id="5423818at2759"/>
<keyword evidence="4" id="KW-0804">Transcription</keyword>
<gene>
    <name evidence="6" type="ORF">OIDMADRAFT_19564</name>
</gene>
<dbReference type="PANTHER" id="PTHR47660:SF3">
    <property type="entry name" value="FINGER DOMAIN PROTEIN, PUTATIVE (AFU_ORTHOLOGUE AFUA_4G03310)-RELATED"/>
    <property type="match status" value="1"/>
</dbReference>
<keyword evidence="2" id="KW-0862">Zinc</keyword>
<dbReference type="PANTHER" id="PTHR47660">
    <property type="entry name" value="TRANSCRIPTION FACTOR WITH C2H2 AND ZN(2)-CYS(6) DNA BINDING DOMAIN (EUROFUNG)-RELATED-RELATED"/>
    <property type="match status" value="1"/>
</dbReference>
<sequence>MSDPFIACQEIARTFYAKDNQIEPSIWHAIISEQERIYTHRALFDKWQLLASAQALTIYLLIRITDVVGTPHDASIDTALLFTLKEVYTLLHQAEQDSISTAEQNIRTKQTWEDWIFVESKLRTAAIYFIVAIHFDIEFGLPCNSEHDYKLEDVQLPAAKTLWEAGDEETWREELKVLKRKRDAKDTIEVGEHKLTLHDLVRENRSDAEESHDESKKEEVLRDRLDEWFEEFDELGMILAISSTAI</sequence>
<evidence type="ECO:0000256" key="4">
    <source>
        <dbReference type="ARBA" id="ARBA00023163"/>
    </source>
</evidence>
<reference evidence="6 7" key="1">
    <citation type="submission" date="2014-04" db="EMBL/GenBank/DDBJ databases">
        <authorList>
            <consortium name="DOE Joint Genome Institute"/>
            <person name="Kuo A."/>
            <person name="Martino E."/>
            <person name="Perotto S."/>
            <person name="Kohler A."/>
            <person name="Nagy L.G."/>
            <person name="Floudas D."/>
            <person name="Copeland A."/>
            <person name="Barry K.W."/>
            <person name="Cichocki N."/>
            <person name="Veneault-Fourrey C."/>
            <person name="LaButti K."/>
            <person name="Lindquist E.A."/>
            <person name="Lipzen A."/>
            <person name="Lundell T."/>
            <person name="Morin E."/>
            <person name="Murat C."/>
            <person name="Sun H."/>
            <person name="Tunlid A."/>
            <person name="Henrissat B."/>
            <person name="Grigoriev I.V."/>
            <person name="Hibbett D.S."/>
            <person name="Martin F."/>
            <person name="Nordberg H.P."/>
            <person name="Cantor M.N."/>
            <person name="Hua S.X."/>
        </authorList>
    </citation>
    <scope>NUCLEOTIDE SEQUENCE [LARGE SCALE GENOMIC DNA]</scope>
    <source>
        <strain evidence="6 7">Zn</strain>
    </source>
</reference>
<organism evidence="6 7">
    <name type="scientific">Oidiodendron maius (strain Zn)</name>
    <dbReference type="NCBI Taxonomy" id="913774"/>
    <lineage>
        <taxon>Eukaryota</taxon>
        <taxon>Fungi</taxon>
        <taxon>Dikarya</taxon>
        <taxon>Ascomycota</taxon>
        <taxon>Pezizomycotina</taxon>
        <taxon>Leotiomycetes</taxon>
        <taxon>Leotiomycetes incertae sedis</taxon>
        <taxon>Myxotrichaceae</taxon>
        <taxon>Oidiodendron</taxon>
    </lineage>
</organism>